<comment type="caution">
    <text evidence="1">The sequence shown here is derived from an EMBL/GenBank/DDBJ whole genome shotgun (WGS) entry which is preliminary data.</text>
</comment>
<gene>
    <name evidence="1" type="ORF">H2198_007340</name>
</gene>
<proteinExistence type="predicted"/>
<keyword evidence="2" id="KW-1185">Reference proteome</keyword>
<name>A0ACC3A0H9_9EURO</name>
<organism evidence="1 2">
    <name type="scientific">Neophaeococcomyces mojaviensis</name>
    <dbReference type="NCBI Taxonomy" id="3383035"/>
    <lineage>
        <taxon>Eukaryota</taxon>
        <taxon>Fungi</taxon>
        <taxon>Dikarya</taxon>
        <taxon>Ascomycota</taxon>
        <taxon>Pezizomycotina</taxon>
        <taxon>Eurotiomycetes</taxon>
        <taxon>Chaetothyriomycetidae</taxon>
        <taxon>Chaetothyriales</taxon>
        <taxon>Chaetothyriales incertae sedis</taxon>
        <taxon>Neophaeococcomyces</taxon>
    </lineage>
</organism>
<sequence>MSHTGNPRAPQIHPSDAPQESVGAVASDSLAAESIKSGGAFSENENAHVLSVKGSNSTFNTTDTSGATALHPALDGATREKQDALGLGSDQKGVTGVKYDAASNKDFSGVHNQDGYVGGGDRTGSGYQTKTGGTASGATGDSFADGGAGITDSSATKTTGISSGSGYSSQGVGKTDTTDTNTTSASASSRTDPDTAPNYAATVAGNIRSEGELKPKGANLTEGDIPKTKTFTGNVGGDKDPGRLAEQGFQKVSAENAASAGEKKYGGSGNSEDIGTGGQYDVLQTERAP</sequence>
<evidence type="ECO:0000313" key="1">
    <source>
        <dbReference type="EMBL" id="KAJ9653498.1"/>
    </source>
</evidence>
<dbReference type="Proteomes" id="UP001172386">
    <property type="component" value="Unassembled WGS sequence"/>
</dbReference>
<reference evidence="1" key="1">
    <citation type="submission" date="2022-10" db="EMBL/GenBank/DDBJ databases">
        <title>Culturing micro-colonial fungi from biological soil crusts in the Mojave desert and describing Neophaeococcomyces mojavensis, and introducing the new genera and species Taxawa tesnikishii.</title>
        <authorList>
            <person name="Kurbessoian T."/>
            <person name="Stajich J.E."/>
        </authorList>
    </citation>
    <scope>NUCLEOTIDE SEQUENCE</scope>
    <source>
        <strain evidence="1">JES_112</strain>
    </source>
</reference>
<evidence type="ECO:0000313" key="2">
    <source>
        <dbReference type="Proteomes" id="UP001172386"/>
    </source>
</evidence>
<dbReference type="EMBL" id="JAPDRQ010000152">
    <property type="protein sequence ID" value="KAJ9653498.1"/>
    <property type="molecule type" value="Genomic_DNA"/>
</dbReference>
<protein>
    <submittedName>
        <fullName evidence="1">Uncharacterized protein</fullName>
    </submittedName>
</protein>
<accession>A0ACC3A0H9</accession>